<proteinExistence type="inferred from homology"/>
<dbReference type="GO" id="GO:0005886">
    <property type="term" value="C:plasma membrane"/>
    <property type="evidence" value="ECO:0007669"/>
    <property type="project" value="UniProtKB-SubCell"/>
</dbReference>
<dbReference type="PANTHER" id="PTHR30177">
    <property type="entry name" value="GLYCINE BETAINE/L-PROLINE TRANSPORT SYSTEM PERMEASE PROTEIN PROW"/>
    <property type="match status" value="1"/>
</dbReference>
<feature type="transmembrane region" description="Helical" evidence="6">
    <location>
        <begin position="202"/>
        <end position="228"/>
    </location>
</feature>
<dbReference type="InterPro" id="IPR000515">
    <property type="entry name" value="MetI-like"/>
</dbReference>
<dbReference type="EMBL" id="CADCUL010000055">
    <property type="protein sequence ID" value="CAA9368742.1"/>
    <property type="molecule type" value="Genomic_DNA"/>
</dbReference>
<dbReference type="AlphaFoldDB" id="A0A6J4MZH4"/>
<evidence type="ECO:0000256" key="6">
    <source>
        <dbReference type="RuleBase" id="RU363032"/>
    </source>
</evidence>
<comment type="subcellular location">
    <subcellularLocation>
        <location evidence="6">Cell membrane</location>
        <topology evidence="6">Multi-pass membrane protein</topology>
    </subcellularLocation>
    <subcellularLocation>
        <location evidence="1">Membrane</location>
        <topology evidence="1">Multi-pass membrane protein</topology>
    </subcellularLocation>
</comment>
<feature type="transmembrane region" description="Helical" evidence="6">
    <location>
        <begin position="234"/>
        <end position="254"/>
    </location>
</feature>
<dbReference type="PROSITE" id="PS50928">
    <property type="entry name" value="ABC_TM1"/>
    <property type="match status" value="1"/>
</dbReference>
<dbReference type="GO" id="GO:0031460">
    <property type="term" value="P:glycine betaine transport"/>
    <property type="evidence" value="ECO:0007669"/>
    <property type="project" value="TreeGrafter"/>
</dbReference>
<feature type="transmembrane region" description="Helical" evidence="6">
    <location>
        <begin position="79"/>
        <end position="98"/>
    </location>
</feature>
<keyword evidence="4 6" id="KW-1133">Transmembrane helix</keyword>
<keyword evidence="2 6" id="KW-0813">Transport</keyword>
<gene>
    <name evidence="8" type="ORF">AVDCRST_MAG21-487</name>
</gene>
<dbReference type="GO" id="GO:0055085">
    <property type="term" value="P:transmembrane transport"/>
    <property type="evidence" value="ECO:0007669"/>
    <property type="project" value="InterPro"/>
</dbReference>
<comment type="similarity">
    <text evidence="6">Belongs to the binding-protein-dependent transport system permease family.</text>
</comment>
<dbReference type="SUPFAM" id="SSF161098">
    <property type="entry name" value="MetI-like"/>
    <property type="match status" value="1"/>
</dbReference>
<dbReference type="Pfam" id="PF00528">
    <property type="entry name" value="BPD_transp_1"/>
    <property type="match status" value="1"/>
</dbReference>
<evidence type="ECO:0000256" key="1">
    <source>
        <dbReference type="ARBA" id="ARBA00004141"/>
    </source>
</evidence>
<evidence type="ECO:0000256" key="5">
    <source>
        <dbReference type="ARBA" id="ARBA00023136"/>
    </source>
</evidence>
<sequence length="266" mass="28032">MATTAEGTPGANLVAWGAPTAQSRGRRRSLWGYLFMPLVLTGILVVLYFYVQGQELTTGEANRLNSESIRTGTWEQIELTVVSSVLVLAIAIPMGIVLTRPFARSITPPAIAVFNIGQAIPSIGLIVLLAVVYDIGFRTMVIALVAYTVLPVLRNTMVGLRQVDASVIEAARGMGMTKGAVLTRIELPLAVPIIMAGLRTALTINVGTATLGALVGAGTLGELIVAGIVQNRQLILVVGAILVAVLALLVDYLAAIAEEQLRPRGL</sequence>
<protein>
    <submittedName>
        <fullName evidence="8">ABC transporter, permease protein (Cluster 13, osmolytes)</fullName>
    </submittedName>
</protein>
<feature type="transmembrane region" description="Helical" evidence="6">
    <location>
        <begin position="135"/>
        <end position="153"/>
    </location>
</feature>
<dbReference type="InterPro" id="IPR035906">
    <property type="entry name" value="MetI-like_sf"/>
</dbReference>
<organism evidence="8">
    <name type="scientific">uncultured Nocardioidaceae bacterium</name>
    <dbReference type="NCBI Taxonomy" id="253824"/>
    <lineage>
        <taxon>Bacteria</taxon>
        <taxon>Bacillati</taxon>
        <taxon>Actinomycetota</taxon>
        <taxon>Actinomycetes</taxon>
        <taxon>Propionibacteriales</taxon>
        <taxon>Nocardioidaceae</taxon>
        <taxon>environmental samples</taxon>
    </lineage>
</organism>
<dbReference type="InterPro" id="IPR051204">
    <property type="entry name" value="ABC_transp_perm/SBD"/>
</dbReference>
<dbReference type="Gene3D" id="1.10.3720.10">
    <property type="entry name" value="MetI-like"/>
    <property type="match status" value="1"/>
</dbReference>
<feature type="domain" description="ABC transmembrane type-1" evidence="7">
    <location>
        <begin position="73"/>
        <end position="254"/>
    </location>
</feature>
<dbReference type="CDD" id="cd06261">
    <property type="entry name" value="TM_PBP2"/>
    <property type="match status" value="1"/>
</dbReference>
<evidence type="ECO:0000256" key="4">
    <source>
        <dbReference type="ARBA" id="ARBA00022989"/>
    </source>
</evidence>
<feature type="transmembrane region" description="Helical" evidence="6">
    <location>
        <begin position="110"/>
        <end position="129"/>
    </location>
</feature>
<feature type="transmembrane region" description="Helical" evidence="6">
    <location>
        <begin position="30"/>
        <end position="51"/>
    </location>
</feature>
<evidence type="ECO:0000313" key="8">
    <source>
        <dbReference type="EMBL" id="CAA9368742.1"/>
    </source>
</evidence>
<keyword evidence="3 6" id="KW-0812">Transmembrane</keyword>
<evidence type="ECO:0000256" key="3">
    <source>
        <dbReference type="ARBA" id="ARBA00022692"/>
    </source>
</evidence>
<dbReference type="PANTHER" id="PTHR30177:SF4">
    <property type="entry name" value="OSMOPROTECTANT IMPORT PERMEASE PROTEIN OSMW"/>
    <property type="match status" value="1"/>
</dbReference>
<evidence type="ECO:0000259" key="7">
    <source>
        <dbReference type="PROSITE" id="PS50928"/>
    </source>
</evidence>
<reference evidence="8" key="1">
    <citation type="submission" date="2020-02" db="EMBL/GenBank/DDBJ databases">
        <authorList>
            <person name="Meier V. D."/>
        </authorList>
    </citation>
    <scope>NUCLEOTIDE SEQUENCE</scope>
    <source>
        <strain evidence="8">AVDCRST_MAG21</strain>
    </source>
</reference>
<keyword evidence="5 6" id="KW-0472">Membrane</keyword>
<evidence type="ECO:0000256" key="2">
    <source>
        <dbReference type="ARBA" id="ARBA00022448"/>
    </source>
</evidence>
<accession>A0A6J4MZH4</accession>
<name>A0A6J4MZH4_9ACTN</name>